<keyword evidence="8" id="KW-1185">Reference proteome</keyword>
<dbReference type="PRINTS" id="PR00971">
    <property type="entry name" value="RIBOSOMALS10"/>
</dbReference>
<dbReference type="GO" id="GO:0006412">
    <property type="term" value="P:translation"/>
    <property type="evidence" value="ECO:0007669"/>
    <property type="project" value="InterPro"/>
</dbReference>
<dbReference type="AlphaFoldDB" id="A0A899G658"/>
<dbReference type="HAMAP" id="MF_00508">
    <property type="entry name" value="Ribosomal_uS10"/>
    <property type="match status" value="1"/>
</dbReference>
<dbReference type="InterPro" id="IPR036838">
    <property type="entry name" value="Ribosomal_uS10_dom_sf"/>
</dbReference>
<dbReference type="InterPro" id="IPR001848">
    <property type="entry name" value="Ribosomal_uS10"/>
</dbReference>
<dbReference type="Proteomes" id="UP000663699">
    <property type="component" value="Chromosome 14"/>
</dbReference>
<keyword evidence="2" id="KW-0689">Ribosomal protein</keyword>
<dbReference type="FunFam" id="3.30.70.600:FF:000003">
    <property type="entry name" value="30S ribosomal protein S10"/>
    <property type="match status" value="1"/>
</dbReference>
<evidence type="ECO:0000259" key="6">
    <source>
        <dbReference type="SMART" id="SM01403"/>
    </source>
</evidence>
<dbReference type="Pfam" id="PF00338">
    <property type="entry name" value="Ribosomal_S10"/>
    <property type="match status" value="1"/>
</dbReference>
<feature type="domain" description="Small ribosomal subunit protein uS10" evidence="6">
    <location>
        <begin position="106"/>
        <end position="203"/>
    </location>
</feature>
<evidence type="ECO:0000256" key="1">
    <source>
        <dbReference type="ARBA" id="ARBA00007102"/>
    </source>
</evidence>
<evidence type="ECO:0000313" key="8">
    <source>
        <dbReference type="Proteomes" id="UP000663699"/>
    </source>
</evidence>
<dbReference type="NCBIfam" id="TIGR01049">
    <property type="entry name" value="rpsJ_bact"/>
    <property type="match status" value="1"/>
</dbReference>
<dbReference type="GO" id="GO:0003735">
    <property type="term" value="F:structural constituent of ribosome"/>
    <property type="evidence" value="ECO:0007669"/>
    <property type="project" value="InterPro"/>
</dbReference>
<name>A0A899G658_9ASCO</name>
<dbReference type="GO" id="GO:1990904">
    <property type="term" value="C:ribonucleoprotein complex"/>
    <property type="evidence" value="ECO:0007669"/>
    <property type="project" value="UniProtKB-KW"/>
</dbReference>
<protein>
    <recommendedName>
        <fullName evidence="4">Small ribosomal subunit protein uS10m</fullName>
    </recommendedName>
    <alternativeName>
        <fullName evidence="5">37S ribosomal protein S10, mitochondrial</fullName>
    </alternativeName>
</protein>
<evidence type="ECO:0000256" key="4">
    <source>
        <dbReference type="ARBA" id="ARBA00035261"/>
    </source>
</evidence>
<proteinExistence type="inferred from homology"/>
<evidence type="ECO:0000256" key="2">
    <source>
        <dbReference type="ARBA" id="ARBA00022980"/>
    </source>
</evidence>
<evidence type="ECO:0000256" key="3">
    <source>
        <dbReference type="ARBA" id="ARBA00023274"/>
    </source>
</evidence>
<dbReference type="EMBL" id="CP054545">
    <property type="protein sequence ID" value="QSL66768.1"/>
    <property type="molecule type" value="Genomic_DNA"/>
</dbReference>
<evidence type="ECO:0000256" key="5">
    <source>
        <dbReference type="ARBA" id="ARBA00042916"/>
    </source>
</evidence>
<keyword evidence="3" id="KW-0687">Ribonucleoprotein</keyword>
<reference evidence="7" key="1">
    <citation type="submission" date="2020-06" db="EMBL/GenBank/DDBJ databases">
        <title>Genomes of multiple members of Pneumocystis genus reveal paths to human pathogen Pneumocystis jirovecii.</title>
        <authorList>
            <person name="Cisse O.H."/>
            <person name="Ma L."/>
            <person name="Dekker J."/>
            <person name="Khil P."/>
            <person name="Jo J."/>
            <person name="Brenchley J."/>
            <person name="Blair R."/>
            <person name="Pahar B."/>
            <person name="Chabe M."/>
            <person name="Van Rompay K.A."/>
            <person name="Keesler R."/>
            <person name="Sukura A."/>
            <person name="Hirsch V."/>
            <person name="Kutty G."/>
            <person name="Liu Y."/>
            <person name="Peng L."/>
            <person name="Chen J."/>
            <person name="Song J."/>
            <person name="Weissenbacher-Lang C."/>
            <person name="Xu J."/>
            <person name="Upham N.S."/>
            <person name="Stajich J.E."/>
            <person name="Cuomo C.A."/>
            <person name="Cushion M.T."/>
            <person name="Kovacs J.A."/>
        </authorList>
    </citation>
    <scope>NUCLEOTIDE SEQUENCE</scope>
    <source>
        <strain evidence="7">2A</strain>
    </source>
</reference>
<evidence type="ECO:0000313" key="7">
    <source>
        <dbReference type="EMBL" id="QSL66768.1"/>
    </source>
</evidence>
<dbReference type="SUPFAM" id="SSF54999">
    <property type="entry name" value="Ribosomal protein S10"/>
    <property type="match status" value="1"/>
</dbReference>
<dbReference type="Gene3D" id="3.30.70.600">
    <property type="entry name" value="Ribosomal protein S10 domain"/>
    <property type="match status" value="1"/>
</dbReference>
<dbReference type="OrthoDB" id="366214at2759"/>
<dbReference type="GO" id="GO:0005840">
    <property type="term" value="C:ribosome"/>
    <property type="evidence" value="ECO:0007669"/>
    <property type="project" value="UniProtKB-KW"/>
</dbReference>
<dbReference type="SMART" id="SM01403">
    <property type="entry name" value="Ribosomal_S10"/>
    <property type="match status" value="1"/>
</dbReference>
<dbReference type="InterPro" id="IPR027486">
    <property type="entry name" value="Ribosomal_uS10_dom"/>
</dbReference>
<organism evidence="7 8">
    <name type="scientific">Pneumocystis wakefieldiae</name>
    <dbReference type="NCBI Taxonomy" id="38082"/>
    <lineage>
        <taxon>Eukaryota</taxon>
        <taxon>Fungi</taxon>
        <taxon>Dikarya</taxon>
        <taxon>Ascomycota</taxon>
        <taxon>Taphrinomycotina</taxon>
        <taxon>Pneumocystomycetes</taxon>
        <taxon>Pneumocystaceae</taxon>
        <taxon>Pneumocystis</taxon>
    </lineage>
</organism>
<gene>
    <name evidence="7" type="ORF">MERGE_001154</name>
</gene>
<accession>A0A899G658</accession>
<dbReference type="PANTHER" id="PTHR11700">
    <property type="entry name" value="30S RIBOSOMAL PROTEIN S10 FAMILY MEMBER"/>
    <property type="match status" value="1"/>
</dbReference>
<comment type="similarity">
    <text evidence="1">Belongs to the universal ribosomal protein uS10 family.</text>
</comment>
<sequence length="221" mass="25509">MTDHIEMYILNKIHKSGLLSSSIYKNSINGMMSIIRKKYTDKTTNLLDILRARRTIHQVKDNETSQKESSKAPLSIENISGLPQNVQAAYLEPLRHSAPYGIITCSLQMRSFEVPRLEFFADFSMRVAYYLGLSASGPVPLPKRIERWTVPRGPFIHTKSKENFERITHKRLITIKDGHPRVVEIWLAYLKKHAMSGIGMKANVFHWEPMKKSNKKRKRSS</sequence>